<organism evidence="2 3">
    <name type="scientific">Actomonas aquatica</name>
    <dbReference type="NCBI Taxonomy" id="2866162"/>
    <lineage>
        <taxon>Bacteria</taxon>
        <taxon>Pseudomonadati</taxon>
        <taxon>Verrucomicrobiota</taxon>
        <taxon>Opitutia</taxon>
        <taxon>Opitutales</taxon>
        <taxon>Opitutaceae</taxon>
        <taxon>Actomonas</taxon>
    </lineage>
</organism>
<keyword evidence="1" id="KW-0175">Coiled coil</keyword>
<dbReference type="RefSeq" id="WP_221029912.1">
    <property type="nucleotide sequence ID" value="NZ_CP139781.1"/>
</dbReference>
<keyword evidence="3" id="KW-1185">Reference proteome</keyword>
<reference evidence="2 3" key="2">
    <citation type="submission" date="2023-12" db="EMBL/GenBank/DDBJ databases">
        <title>Description of an unclassified Opitutus bacterium of Verrucomicrobiota.</title>
        <authorList>
            <person name="Zhang D.-F."/>
        </authorList>
    </citation>
    <scope>NUCLEOTIDE SEQUENCE [LARGE SCALE GENOMIC DNA]</scope>
    <source>
        <strain evidence="2 3">WL0086</strain>
    </source>
</reference>
<protein>
    <recommendedName>
        <fullName evidence="4">KfrA N-terminal DNA-binding domain-containing protein</fullName>
    </recommendedName>
</protein>
<name>A0ABZ1CCK3_9BACT</name>
<evidence type="ECO:0000256" key="1">
    <source>
        <dbReference type="SAM" id="Coils"/>
    </source>
</evidence>
<evidence type="ECO:0008006" key="4">
    <source>
        <dbReference type="Google" id="ProtNLM"/>
    </source>
</evidence>
<evidence type="ECO:0000313" key="3">
    <source>
        <dbReference type="Proteomes" id="UP000738431"/>
    </source>
</evidence>
<sequence>MPTKIEKHLSHEELGEFCQRLLEMPGQERTLAGIQGLAAEYGITVSHEGARSFKGGPFARYIEKLEAGKRTRDALVHAAGAGIHPLDAIEEAMVIELQDHLTEAEEIDVKFVIGQVMKLRTSISMREETRRKQTDLERKLRESEKKIQIADSELRIRDERIAKLEREREAWEQKKRELAAQAEALRDSKPGSDDELREKVVDLIDRAVGLKR</sequence>
<accession>A0ABZ1CCK3</accession>
<dbReference type="EMBL" id="CP139781">
    <property type="protein sequence ID" value="WRQ89397.1"/>
    <property type="molecule type" value="Genomic_DNA"/>
</dbReference>
<evidence type="ECO:0000313" key="2">
    <source>
        <dbReference type="EMBL" id="WRQ89397.1"/>
    </source>
</evidence>
<dbReference type="Proteomes" id="UP000738431">
    <property type="component" value="Chromosome"/>
</dbReference>
<proteinExistence type="predicted"/>
<feature type="coiled-coil region" evidence="1">
    <location>
        <begin position="126"/>
        <end position="188"/>
    </location>
</feature>
<reference evidence="2 3" key="1">
    <citation type="submission" date="2021-08" db="EMBL/GenBank/DDBJ databases">
        <authorList>
            <person name="Zhang D."/>
            <person name="Zhang A."/>
            <person name="Wang L."/>
        </authorList>
    </citation>
    <scope>NUCLEOTIDE SEQUENCE [LARGE SCALE GENOMIC DNA]</scope>
    <source>
        <strain evidence="2 3">WL0086</strain>
    </source>
</reference>
<gene>
    <name evidence="2" type="ORF">K1X11_008245</name>
</gene>